<evidence type="ECO:0000313" key="20">
    <source>
        <dbReference type="EMBL" id="TID29426.1"/>
    </source>
</evidence>
<dbReference type="InterPro" id="IPR033697">
    <property type="entry name" value="Ribonuclease_T2_eukaryotic"/>
</dbReference>
<keyword evidence="9" id="KW-0255">Endonuclease</keyword>
<keyword evidence="7" id="KW-0540">Nuclease</keyword>
<evidence type="ECO:0000256" key="7">
    <source>
        <dbReference type="ARBA" id="ARBA00022722"/>
    </source>
</evidence>
<dbReference type="PANTHER" id="PTHR11240">
    <property type="entry name" value="RIBONUCLEASE T2"/>
    <property type="match status" value="1"/>
</dbReference>
<dbReference type="Pfam" id="PF00445">
    <property type="entry name" value="Ribonuclease_T2"/>
    <property type="match status" value="1"/>
</dbReference>
<reference evidence="20 21" key="1">
    <citation type="journal article" date="2019" name="Front. Genet.">
        <title>Whole-Genome Sequencing of the Opportunistic Yeast Pathogen Candida inconspicua Uncovers Its Hybrid Origin.</title>
        <authorList>
            <person name="Mixao V."/>
            <person name="Hansen A.P."/>
            <person name="Saus E."/>
            <person name="Boekhout T."/>
            <person name="Lass-Florl C."/>
            <person name="Gabaldon T."/>
        </authorList>
    </citation>
    <scope>NUCLEOTIDE SEQUENCE [LARGE SCALE GENOMIC DNA]</scope>
    <source>
        <strain evidence="20 21">CBS 180</strain>
    </source>
</reference>
<feature type="active site" evidence="16">
    <location>
        <position position="141"/>
    </location>
</feature>
<evidence type="ECO:0000256" key="9">
    <source>
        <dbReference type="ARBA" id="ARBA00022759"/>
    </source>
</evidence>
<evidence type="ECO:0000256" key="5">
    <source>
        <dbReference type="ARBA" id="ARBA00022490"/>
    </source>
</evidence>
<dbReference type="InterPro" id="IPR057328">
    <property type="entry name" value="RNaseT2L_C"/>
</dbReference>
<evidence type="ECO:0000256" key="17">
    <source>
        <dbReference type="RuleBase" id="RU004328"/>
    </source>
</evidence>
<dbReference type="PANTHER" id="PTHR11240:SF22">
    <property type="entry name" value="RIBONUCLEASE T2"/>
    <property type="match status" value="1"/>
</dbReference>
<dbReference type="PROSITE" id="PS00530">
    <property type="entry name" value="RNASE_T2_1"/>
    <property type="match status" value="1"/>
</dbReference>
<accession>A0A4T0X2C0</accession>
<evidence type="ECO:0000256" key="1">
    <source>
        <dbReference type="ARBA" id="ARBA00004410"/>
    </source>
</evidence>
<keyword evidence="13" id="KW-0456">Lyase</keyword>
<dbReference type="InterPro" id="IPR036430">
    <property type="entry name" value="RNase_T2-like_sf"/>
</dbReference>
<dbReference type="InterPro" id="IPR001568">
    <property type="entry name" value="RNase_T2-like"/>
</dbReference>
<evidence type="ECO:0000256" key="8">
    <source>
        <dbReference type="ARBA" id="ARBA00022729"/>
    </source>
</evidence>
<dbReference type="Pfam" id="PF25488">
    <property type="entry name" value="RNaseT2L_C"/>
    <property type="match status" value="1"/>
</dbReference>
<dbReference type="AlphaFoldDB" id="A0A4T0X2C0"/>
<dbReference type="Proteomes" id="UP000307173">
    <property type="component" value="Unassembled WGS sequence"/>
</dbReference>
<feature type="active site" evidence="16">
    <location>
        <position position="145"/>
    </location>
</feature>
<comment type="caution">
    <text evidence="20">The sequence shown here is derived from an EMBL/GenBank/DDBJ whole genome shotgun (WGS) entry which is preliminary data.</text>
</comment>
<dbReference type="InterPro" id="IPR018188">
    <property type="entry name" value="RNase_T2_His_AS_1"/>
</dbReference>
<evidence type="ECO:0000256" key="11">
    <source>
        <dbReference type="ARBA" id="ARBA00023157"/>
    </source>
</evidence>
<organism evidence="20 21">
    <name type="scientific">Pichia inconspicua</name>
    <dbReference type="NCBI Taxonomy" id="52247"/>
    <lineage>
        <taxon>Eukaryota</taxon>
        <taxon>Fungi</taxon>
        <taxon>Dikarya</taxon>
        <taxon>Ascomycota</taxon>
        <taxon>Saccharomycotina</taxon>
        <taxon>Pichiomycetes</taxon>
        <taxon>Pichiales</taxon>
        <taxon>Pichiaceae</taxon>
        <taxon>Pichia</taxon>
    </lineage>
</organism>
<protein>
    <recommendedName>
        <fullName evidence="15">Ribonuclease T2-like</fullName>
        <ecNumber evidence="4">4.6.1.19</ecNumber>
    </recommendedName>
</protein>
<proteinExistence type="inferred from homology"/>
<keyword evidence="6" id="KW-0926">Vacuole</keyword>
<keyword evidence="8 18" id="KW-0732">Signal</keyword>
<keyword evidence="10" id="KW-0378">Hydrolase</keyword>
<keyword evidence="12" id="KW-0325">Glycoprotein</keyword>
<dbReference type="GO" id="GO:0005775">
    <property type="term" value="C:vacuolar lumen"/>
    <property type="evidence" value="ECO:0007669"/>
    <property type="project" value="UniProtKB-SubCell"/>
</dbReference>
<evidence type="ECO:0000256" key="4">
    <source>
        <dbReference type="ARBA" id="ARBA00012571"/>
    </source>
</evidence>
<dbReference type="EMBL" id="SELW01000316">
    <property type="protein sequence ID" value="TID29426.1"/>
    <property type="molecule type" value="Genomic_DNA"/>
</dbReference>
<dbReference type="FunFam" id="3.90.730.10:FF:000004">
    <property type="entry name" value="Ribonuclease T2-like"/>
    <property type="match status" value="1"/>
</dbReference>
<comment type="function">
    <text evidence="14">Rnase which modulates cell survival under stress conditions. Released from the vacuole to the cytoplasm during stress to promote tRNA and rRNA cleavage and to activate separately a downstream pathway that promotes cell death. Involved in cell size, vacuolar morphology and growth at high temperatures and high salt concentration.</text>
</comment>
<gene>
    <name evidence="20" type="ORF">CANINC_002000</name>
</gene>
<feature type="signal peptide" evidence="18">
    <location>
        <begin position="1"/>
        <end position="19"/>
    </location>
</feature>
<evidence type="ECO:0000256" key="2">
    <source>
        <dbReference type="ARBA" id="ARBA00004496"/>
    </source>
</evidence>
<dbReference type="EC" id="4.6.1.19" evidence="4"/>
<dbReference type="SUPFAM" id="SSF55895">
    <property type="entry name" value="Ribonuclease Rh-like"/>
    <property type="match status" value="1"/>
</dbReference>
<feature type="active site" evidence="16">
    <location>
        <position position="83"/>
    </location>
</feature>
<dbReference type="InterPro" id="IPR033130">
    <property type="entry name" value="RNase_T2_His_AS_2"/>
</dbReference>
<evidence type="ECO:0000256" key="14">
    <source>
        <dbReference type="ARBA" id="ARBA00025494"/>
    </source>
</evidence>
<keyword evidence="21" id="KW-1185">Reference proteome</keyword>
<keyword evidence="11" id="KW-1015">Disulfide bond</keyword>
<evidence type="ECO:0000256" key="13">
    <source>
        <dbReference type="ARBA" id="ARBA00023239"/>
    </source>
</evidence>
<sequence>MYIPAVLYLLGVHIASCSALPQVSLDFKTTELKKCPIDLPFSCTNHTVIEDTCCFEYPGGILLQTQFWDYYPPVGPNDMFTLHGLWPDNCDGQYEQFCDNSMNIRSAREILQEHNEIELLRKMEKVWKNFNGNDDSLWVHEFNKHATCLSTIKESCYLNFKKDQNVIDFFKKTVELYEELPTYEWLAENGIVPSNDQLYSKKQIEDTLSARFGQPVFIKCNKYHALQEVWYFYHLRGSVINGDYVAIPSLLNSQCPEEGIRYIPKEGFQPPTPTNTHPGSPAPTGKYIKGILKPEGQPGCIISNGNWYSSGTCAKFVLTKAEFGGYNLKSSKGYCKIGNEGYLVCGRYVTPMQFAYDKQKKWITFGGKTRWSAEKIPNRFKQVSIYPGYDGPVEFHLSLEQI</sequence>
<dbReference type="GO" id="GO:0006401">
    <property type="term" value="P:RNA catabolic process"/>
    <property type="evidence" value="ECO:0007669"/>
    <property type="project" value="TreeGrafter"/>
</dbReference>
<feature type="domain" description="RNase T2-like C-terminal" evidence="19">
    <location>
        <begin position="293"/>
        <end position="397"/>
    </location>
</feature>
<evidence type="ECO:0000256" key="12">
    <source>
        <dbReference type="ARBA" id="ARBA00023180"/>
    </source>
</evidence>
<dbReference type="Gene3D" id="3.90.730.10">
    <property type="entry name" value="Ribonuclease T2-like"/>
    <property type="match status" value="1"/>
</dbReference>
<evidence type="ECO:0000313" key="21">
    <source>
        <dbReference type="Proteomes" id="UP000307173"/>
    </source>
</evidence>
<name>A0A4T0X2C0_9ASCO</name>
<evidence type="ECO:0000256" key="6">
    <source>
        <dbReference type="ARBA" id="ARBA00022554"/>
    </source>
</evidence>
<comment type="subcellular location">
    <subcellularLocation>
        <location evidence="2">Cytoplasm</location>
    </subcellularLocation>
    <subcellularLocation>
        <location evidence="1">Vacuole lumen</location>
    </subcellularLocation>
</comment>
<evidence type="ECO:0000256" key="16">
    <source>
        <dbReference type="PIRSR" id="PIRSR633697-1"/>
    </source>
</evidence>
<dbReference type="CDD" id="cd01061">
    <property type="entry name" value="RNase_T2_euk"/>
    <property type="match status" value="1"/>
</dbReference>
<comment type="similarity">
    <text evidence="3 17">Belongs to the RNase T2 family.</text>
</comment>
<dbReference type="GO" id="GO:0005576">
    <property type="term" value="C:extracellular region"/>
    <property type="evidence" value="ECO:0007669"/>
    <property type="project" value="TreeGrafter"/>
</dbReference>
<dbReference type="OrthoDB" id="435754at2759"/>
<dbReference type="GO" id="GO:0016787">
    <property type="term" value="F:hydrolase activity"/>
    <property type="evidence" value="ECO:0007669"/>
    <property type="project" value="UniProtKB-KW"/>
</dbReference>
<evidence type="ECO:0000259" key="19">
    <source>
        <dbReference type="Pfam" id="PF25488"/>
    </source>
</evidence>
<evidence type="ECO:0000256" key="10">
    <source>
        <dbReference type="ARBA" id="ARBA00022801"/>
    </source>
</evidence>
<feature type="chain" id="PRO_5020230626" description="Ribonuclease T2-like" evidence="18">
    <location>
        <begin position="20"/>
        <end position="402"/>
    </location>
</feature>
<dbReference type="PROSITE" id="PS00531">
    <property type="entry name" value="RNASE_T2_2"/>
    <property type="match status" value="1"/>
</dbReference>
<evidence type="ECO:0000256" key="18">
    <source>
        <dbReference type="SAM" id="SignalP"/>
    </source>
</evidence>
<keyword evidence="5" id="KW-0963">Cytoplasm</keyword>
<evidence type="ECO:0000256" key="3">
    <source>
        <dbReference type="ARBA" id="ARBA00007469"/>
    </source>
</evidence>
<evidence type="ECO:0000256" key="15">
    <source>
        <dbReference type="ARBA" id="ARBA00071169"/>
    </source>
</evidence>
<dbReference type="GO" id="GO:0003723">
    <property type="term" value="F:RNA binding"/>
    <property type="evidence" value="ECO:0007669"/>
    <property type="project" value="InterPro"/>
</dbReference>
<dbReference type="GO" id="GO:0033897">
    <property type="term" value="F:ribonuclease T2 activity"/>
    <property type="evidence" value="ECO:0007669"/>
    <property type="project" value="UniProtKB-EC"/>
</dbReference>